<dbReference type="Proteomes" id="UP000199632">
    <property type="component" value="Unassembled WGS sequence"/>
</dbReference>
<dbReference type="EMBL" id="FNQB01000005">
    <property type="protein sequence ID" value="SDZ64951.1"/>
    <property type="molecule type" value="Genomic_DNA"/>
</dbReference>
<organism evidence="3 4">
    <name type="scientific">Asanoa ishikariensis</name>
    <dbReference type="NCBI Taxonomy" id="137265"/>
    <lineage>
        <taxon>Bacteria</taxon>
        <taxon>Bacillati</taxon>
        <taxon>Actinomycetota</taxon>
        <taxon>Actinomycetes</taxon>
        <taxon>Micromonosporales</taxon>
        <taxon>Micromonosporaceae</taxon>
        <taxon>Asanoa</taxon>
    </lineage>
</organism>
<dbReference type="Pfam" id="PF00293">
    <property type="entry name" value="NUDIX"/>
    <property type="match status" value="1"/>
</dbReference>
<dbReference type="PROSITE" id="PS51462">
    <property type="entry name" value="NUDIX"/>
    <property type="match status" value="1"/>
</dbReference>
<dbReference type="AlphaFoldDB" id="A0A1H3USF0"/>
<dbReference type="CDD" id="cd03674">
    <property type="entry name" value="NUDIX_Hydrolase"/>
    <property type="match status" value="1"/>
</dbReference>
<comment type="similarity">
    <text evidence="1">Belongs to the Nudix hydrolase family.</text>
</comment>
<accession>A0A1H3USF0</accession>
<proteinExistence type="inferred from homology"/>
<dbReference type="OrthoDB" id="129709at2"/>
<protein>
    <submittedName>
        <fullName evidence="3">8-oxo-dGTP pyrophosphatase MutT, NUDIX family</fullName>
    </submittedName>
</protein>
<evidence type="ECO:0000313" key="4">
    <source>
        <dbReference type="Proteomes" id="UP000199632"/>
    </source>
</evidence>
<evidence type="ECO:0000313" key="3">
    <source>
        <dbReference type="EMBL" id="SDZ64951.1"/>
    </source>
</evidence>
<sequence length="186" mass="19997">MSIADSKIAGAVAGYLDRYPDETALLAEAIQLLGRGRHFASRRSFPMHVTVGALLMRGSAEVLLVGHRAYGIPLQPGGHLEPIDTTLVGAAVRELVEETGVDRDAVVSMSEVPVYIEFGAVPARSQKDEPEHYHLDLGYAFSTVAGDVGSVQESEVTSAAWYPLDEAERLVGRRIARVLDASVRIG</sequence>
<dbReference type="RefSeq" id="WP_090804142.1">
    <property type="nucleotide sequence ID" value="NZ_BOND01000029.1"/>
</dbReference>
<reference evidence="4" key="1">
    <citation type="submission" date="2016-10" db="EMBL/GenBank/DDBJ databases">
        <authorList>
            <person name="Varghese N."/>
            <person name="Submissions S."/>
        </authorList>
    </citation>
    <scope>NUCLEOTIDE SEQUENCE [LARGE SCALE GENOMIC DNA]</scope>
    <source>
        <strain evidence="4">DSM 44718</strain>
    </source>
</reference>
<dbReference type="STRING" id="137265.SAMN05421684_7884"/>
<evidence type="ECO:0000256" key="1">
    <source>
        <dbReference type="ARBA" id="ARBA00005582"/>
    </source>
</evidence>
<dbReference type="PANTHER" id="PTHR43736">
    <property type="entry name" value="ADP-RIBOSE PYROPHOSPHATASE"/>
    <property type="match status" value="1"/>
</dbReference>
<dbReference type="SUPFAM" id="SSF55811">
    <property type="entry name" value="Nudix"/>
    <property type="match status" value="1"/>
</dbReference>
<dbReference type="PANTHER" id="PTHR43736:SF1">
    <property type="entry name" value="DIHYDRONEOPTERIN TRIPHOSPHATE DIPHOSPHATASE"/>
    <property type="match status" value="1"/>
</dbReference>
<name>A0A1H3USF0_9ACTN</name>
<gene>
    <name evidence="3" type="ORF">SAMN05421684_7884</name>
</gene>
<dbReference type="Gene3D" id="3.90.79.10">
    <property type="entry name" value="Nucleoside Triphosphate Pyrophosphohydrolase"/>
    <property type="match status" value="1"/>
</dbReference>
<dbReference type="InterPro" id="IPR000086">
    <property type="entry name" value="NUDIX_hydrolase_dom"/>
</dbReference>
<feature type="domain" description="Nudix hydrolase" evidence="2">
    <location>
        <begin position="46"/>
        <end position="184"/>
    </location>
</feature>
<dbReference type="InterPro" id="IPR015797">
    <property type="entry name" value="NUDIX_hydrolase-like_dom_sf"/>
</dbReference>
<evidence type="ECO:0000259" key="2">
    <source>
        <dbReference type="PROSITE" id="PS51462"/>
    </source>
</evidence>
<keyword evidence="4" id="KW-1185">Reference proteome</keyword>